<dbReference type="EMBL" id="QWIQ01000048">
    <property type="protein sequence ID" value="RMZ12814.1"/>
    <property type="molecule type" value="Genomic_DNA"/>
</dbReference>
<accession>A0A3M7HHS4</accession>
<sequence length="427" mass="46626">MAANWLHCAHVGGVLVPLCSFWFWFSFIKSCFAALHNLEIPEMACNVATAPSSPSLLLGAGGMSRHEIPETLDLNTLPEFTNAFGREDAANVTHEQEGNPSLLNNNTISAFNESWLDATLTPDPLDPGTSPYTDNSDNMTCFDASPAFAFPPGIPPYQSRQRSISEPPADFTIDRYYGQQAPVQTTFHRNGHYLGDPARYPRNRHQKKVLKSLPKHKRDQLRAVADARNNRSDQQAVQQRYHLRRTQTQPARPAMAAPTSTPADMLPPQQQGQYMVPQQMQSGTVFESLPLAADGQQYISSRICTPAPESLPGATSQNTISSYHQQHQGMAIDPRLTEWPGRVSSAAAGVTVALTAEQIKQMITDAVGEAIGKQFGSKGEGVVESVEGACREVEFPMDENVSVDTNRRVQGEPLRGAATAGEAAIKQ</sequence>
<evidence type="ECO:0000313" key="2">
    <source>
        <dbReference type="EMBL" id="RMZ12814.1"/>
    </source>
</evidence>
<proteinExistence type="predicted"/>
<feature type="region of interest" description="Disordered" evidence="1">
    <location>
        <begin position="404"/>
        <end position="427"/>
    </location>
</feature>
<name>A0A3M7HHS4_HORWE</name>
<protein>
    <submittedName>
        <fullName evidence="2">Uncharacterized protein</fullName>
    </submittedName>
</protein>
<dbReference type="Proteomes" id="UP000281468">
    <property type="component" value="Unassembled WGS sequence"/>
</dbReference>
<organism evidence="2 3">
    <name type="scientific">Hortaea werneckii</name>
    <name type="common">Black yeast</name>
    <name type="synonym">Cladosporium werneckii</name>
    <dbReference type="NCBI Taxonomy" id="91943"/>
    <lineage>
        <taxon>Eukaryota</taxon>
        <taxon>Fungi</taxon>
        <taxon>Dikarya</taxon>
        <taxon>Ascomycota</taxon>
        <taxon>Pezizomycotina</taxon>
        <taxon>Dothideomycetes</taxon>
        <taxon>Dothideomycetidae</taxon>
        <taxon>Mycosphaerellales</taxon>
        <taxon>Teratosphaeriaceae</taxon>
        <taxon>Hortaea</taxon>
    </lineage>
</organism>
<feature type="region of interest" description="Disordered" evidence="1">
    <location>
        <begin position="227"/>
        <end position="263"/>
    </location>
</feature>
<reference evidence="2 3" key="1">
    <citation type="journal article" date="2018" name="BMC Genomics">
        <title>Genomic evidence for intraspecific hybridization in a clonal and extremely halotolerant yeast.</title>
        <authorList>
            <person name="Gostincar C."/>
            <person name="Stajich J.E."/>
            <person name="Zupancic J."/>
            <person name="Zalar P."/>
            <person name="Gunde-Cimerman N."/>
        </authorList>
    </citation>
    <scope>NUCLEOTIDE SEQUENCE [LARGE SCALE GENOMIC DNA]</scope>
    <source>
        <strain evidence="2 3">EXF-171</strain>
    </source>
</reference>
<dbReference type="AlphaFoldDB" id="A0A3M7HHS4"/>
<evidence type="ECO:0000256" key="1">
    <source>
        <dbReference type="SAM" id="MobiDB-lite"/>
    </source>
</evidence>
<comment type="caution">
    <text evidence="2">The sequence shown here is derived from an EMBL/GenBank/DDBJ whole genome shotgun (WGS) entry which is preliminary data.</text>
</comment>
<gene>
    <name evidence="2" type="ORF">D0862_02533</name>
</gene>
<evidence type="ECO:0000313" key="3">
    <source>
        <dbReference type="Proteomes" id="UP000281468"/>
    </source>
</evidence>